<gene>
    <name evidence="2" type="ORF">DFQ01_14219</name>
</gene>
<protein>
    <submittedName>
        <fullName evidence="2">HPP family protein</fullName>
    </submittedName>
</protein>
<proteinExistence type="predicted"/>
<keyword evidence="1" id="KW-0812">Transmembrane</keyword>
<evidence type="ECO:0000313" key="3">
    <source>
        <dbReference type="Proteomes" id="UP000246635"/>
    </source>
</evidence>
<dbReference type="Proteomes" id="UP000246635">
    <property type="component" value="Unassembled WGS sequence"/>
</dbReference>
<comment type="caution">
    <text evidence="2">The sequence shown here is derived from an EMBL/GenBank/DDBJ whole genome shotgun (WGS) entry which is preliminary data.</text>
</comment>
<keyword evidence="1" id="KW-1133">Transmembrane helix</keyword>
<dbReference type="EMBL" id="QGTQ01000042">
    <property type="protein sequence ID" value="PWV90571.1"/>
    <property type="molecule type" value="Genomic_DNA"/>
</dbReference>
<organism evidence="2 3">
    <name type="scientific">Paenibacillus cellulosilyticus</name>
    <dbReference type="NCBI Taxonomy" id="375489"/>
    <lineage>
        <taxon>Bacteria</taxon>
        <taxon>Bacillati</taxon>
        <taxon>Bacillota</taxon>
        <taxon>Bacilli</taxon>
        <taxon>Bacillales</taxon>
        <taxon>Paenibacillaceae</taxon>
        <taxon>Paenibacillus</taxon>
    </lineage>
</organism>
<evidence type="ECO:0000313" key="2">
    <source>
        <dbReference type="EMBL" id="PWV90571.1"/>
    </source>
</evidence>
<keyword evidence="3" id="KW-1185">Reference proteome</keyword>
<name>A0A2V2YE60_9BACL</name>
<sequence>MSKIRAIMASLYMMFIYWASTQFPDVHTLFFPTLGAFCLLFMMRSQERKAQINITIGAIIGACIGTTLYTIDHGPLMFFINALVMIGLITKMKWNAPPIMAISFIPFFTHPKVIWSLPVSVAASLVGLIAMLWLTEAIELGFSVAKREEMETGL</sequence>
<accession>A0A2V2YE60</accession>
<keyword evidence="1" id="KW-0472">Membrane</keyword>
<dbReference type="OrthoDB" id="2663140at2"/>
<evidence type="ECO:0000256" key="1">
    <source>
        <dbReference type="SAM" id="Phobius"/>
    </source>
</evidence>
<feature type="transmembrane region" description="Helical" evidence="1">
    <location>
        <begin position="50"/>
        <end position="69"/>
    </location>
</feature>
<reference evidence="2 3" key="1">
    <citation type="submission" date="2018-05" db="EMBL/GenBank/DDBJ databases">
        <title>Genomic Encyclopedia of Type Strains, Phase III (KMG-III): the genomes of soil and plant-associated and newly described type strains.</title>
        <authorList>
            <person name="Whitman W."/>
        </authorList>
    </citation>
    <scope>NUCLEOTIDE SEQUENCE [LARGE SCALE GENOMIC DNA]</scope>
    <source>
        <strain evidence="2 3">CECT 5696</strain>
    </source>
</reference>
<feature type="transmembrane region" description="Helical" evidence="1">
    <location>
        <begin position="113"/>
        <end position="134"/>
    </location>
</feature>
<feature type="transmembrane region" description="Helical" evidence="1">
    <location>
        <begin position="75"/>
        <end position="92"/>
    </location>
</feature>
<dbReference type="AlphaFoldDB" id="A0A2V2YE60"/>